<evidence type="ECO:0000313" key="2">
    <source>
        <dbReference type="EMBL" id="ODN65848.1"/>
    </source>
</evidence>
<evidence type="ECO:0000256" key="1">
    <source>
        <dbReference type="SAM" id="SignalP"/>
    </source>
</evidence>
<feature type="signal peptide" evidence="1">
    <location>
        <begin position="1"/>
        <end position="25"/>
    </location>
</feature>
<reference evidence="2 3" key="1">
    <citation type="submission" date="2016-07" db="EMBL/GenBank/DDBJ databases">
        <title>Draft Genome Sequence of Methylophaga muralis Bur 1.</title>
        <authorList>
            <person name="Vasilenko O.V."/>
            <person name="Doronina N.V."/>
            <person name="Shmareva M.N."/>
            <person name="Tarlachkov S.V."/>
            <person name="Mustakhimov I."/>
            <person name="Trotsenko Y.A."/>
        </authorList>
    </citation>
    <scope>NUCLEOTIDE SEQUENCE [LARGE SCALE GENOMIC DNA]</scope>
    <source>
        <strain evidence="2 3">Bur 1</strain>
    </source>
</reference>
<accession>A0A1E3GP83</accession>
<dbReference type="Pfam" id="PF11684">
    <property type="entry name" value="DUF3280"/>
    <property type="match status" value="1"/>
</dbReference>
<dbReference type="AlphaFoldDB" id="A0A1E3GP83"/>
<gene>
    <name evidence="2" type="ORF">A9E74_02414</name>
</gene>
<dbReference type="STRING" id="291169.A9E74_02414"/>
<keyword evidence="1" id="KW-0732">Signal</keyword>
<proteinExistence type="predicted"/>
<organism evidence="2 3">
    <name type="scientific">Methylophaga muralis</name>
    <dbReference type="NCBI Taxonomy" id="291169"/>
    <lineage>
        <taxon>Bacteria</taxon>
        <taxon>Pseudomonadati</taxon>
        <taxon>Pseudomonadota</taxon>
        <taxon>Gammaproteobacteria</taxon>
        <taxon>Thiotrichales</taxon>
        <taxon>Piscirickettsiaceae</taxon>
        <taxon>Methylophaga</taxon>
    </lineage>
</organism>
<evidence type="ECO:0008006" key="4">
    <source>
        <dbReference type="Google" id="ProtNLM"/>
    </source>
</evidence>
<dbReference type="InterPro" id="IPR021698">
    <property type="entry name" value="DUF3280"/>
</dbReference>
<protein>
    <recommendedName>
        <fullName evidence="4">DUF2380 domain-containing protein</fullName>
    </recommendedName>
</protein>
<dbReference type="RefSeq" id="WP_069296802.1">
    <property type="nucleotide sequence ID" value="NZ_MCRI01000037.1"/>
</dbReference>
<dbReference type="Proteomes" id="UP000094379">
    <property type="component" value="Unassembled WGS sequence"/>
</dbReference>
<feature type="chain" id="PRO_5009128515" description="DUF2380 domain-containing protein" evidence="1">
    <location>
        <begin position="26"/>
        <end position="176"/>
    </location>
</feature>
<keyword evidence="3" id="KW-1185">Reference proteome</keyword>
<comment type="caution">
    <text evidence="2">The sequence shown here is derived from an EMBL/GenBank/DDBJ whole genome shotgun (WGS) entry which is preliminary data.</text>
</comment>
<name>A0A1E3GP83_9GAMM</name>
<dbReference type="EMBL" id="MCRI01000037">
    <property type="protein sequence ID" value="ODN65848.1"/>
    <property type="molecule type" value="Genomic_DNA"/>
</dbReference>
<evidence type="ECO:0000313" key="3">
    <source>
        <dbReference type="Proteomes" id="UP000094379"/>
    </source>
</evidence>
<sequence length="176" mass="20159">MQLMNRVTRYFLILVLSFSAASVMADDHPKHDYKTLVLDILITGDSSVTGDKAENEAKITKFSEHLRTELQDKTRFNIINDAESLDKIKAADDKQDLHNCNGCEITLAKELGAELVVVPNVFRMSHLISTLHVEFKDANTGKLIKRKAYDFRGNTDQAWERAIKYAMRDLKDWDRN</sequence>